<comment type="caution">
    <text evidence="1">The sequence shown here is derived from an EMBL/GenBank/DDBJ whole genome shotgun (WGS) entry which is preliminary data.</text>
</comment>
<sequence>MGANLICDNGESSTCFLRDEPGTDILLLHKSMTPQITCRVKQCALKTQNQTIIAMLSAGDLVALEAKYHTHYLVKLYNTNRRNIEEDRENTDGVAHGLPLVGHIGYIKEVKSIDLSRAPIFKLADLLQLYTDRIKELDVDVAEHIHFTHLKERILANVAGLQAHKQGIDVILSFDAGAAHLVYVKSLRE</sequence>
<proteinExistence type="predicted"/>
<dbReference type="Proteomes" id="UP001208570">
    <property type="component" value="Unassembled WGS sequence"/>
</dbReference>
<dbReference type="PANTHER" id="PTHR47018">
    <property type="entry name" value="CXC DOMAIN-CONTAINING PROTEIN-RELATED"/>
    <property type="match status" value="1"/>
</dbReference>
<protein>
    <submittedName>
        <fullName evidence="1">Uncharacterized protein</fullName>
    </submittedName>
</protein>
<gene>
    <name evidence="1" type="ORF">LSH36_403g03079</name>
</gene>
<dbReference type="AlphaFoldDB" id="A0AAD9MYH8"/>
<dbReference type="EMBL" id="JAODUP010000403">
    <property type="protein sequence ID" value="KAK2150502.1"/>
    <property type="molecule type" value="Genomic_DNA"/>
</dbReference>
<dbReference type="PANTHER" id="PTHR47018:SF4">
    <property type="match status" value="1"/>
</dbReference>
<organism evidence="1 2">
    <name type="scientific">Paralvinella palmiformis</name>
    <dbReference type="NCBI Taxonomy" id="53620"/>
    <lineage>
        <taxon>Eukaryota</taxon>
        <taxon>Metazoa</taxon>
        <taxon>Spiralia</taxon>
        <taxon>Lophotrochozoa</taxon>
        <taxon>Annelida</taxon>
        <taxon>Polychaeta</taxon>
        <taxon>Sedentaria</taxon>
        <taxon>Canalipalpata</taxon>
        <taxon>Terebellida</taxon>
        <taxon>Terebelliformia</taxon>
        <taxon>Alvinellidae</taxon>
        <taxon>Paralvinella</taxon>
    </lineage>
</organism>
<evidence type="ECO:0000313" key="1">
    <source>
        <dbReference type="EMBL" id="KAK2150502.1"/>
    </source>
</evidence>
<keyword evidence="2" id="KW-1185">Reference proteome</keyword>
<accession>A0AAD9MYH8</accession>
<evidence type="ECO:0000313" key="2">
    <source>
        <dbReference type="Proteomes" id="UP001208570"/>
    </source>
</evidence>
<reference evidence="1" key="1">
    <citation type="journal article" date="2023" name="Mol. Biol. Evol.">
        <title>Third-Generation Sequencing Reveals the Adaptive Role of the Epigenome in Three Deep-Sea Polychaetes.</title>
        <authorList>
            <person name="Perez M."/>
            <person name="Aroh O."/>
            <person name="Sun Y."/>
            <person name="Lan Y."/>
            <person name="Juniper S.K."/>
            <person name="Young C.R."/>
            <person name="Angers B."/>
            <person name="Qian P.Y."/>
        </authorList>
    </citation>
    <scope>NUCLEOTIDE SEQUENCE</scope>
    <source>
        <strain evidence="1">P08H-3</strain>
    </source>
</reference>
<name>A0AAD9MYH8_9ANNE</name>